<gene>
    <name evidence="8" type="ORF">ABGN05_17830</name>
</gene>
<keyword evidence="2" id="KW-1003">Cell membrane</keyword>
<evidence type="ECO:0000256" key="2">
    <source>
        <dbReference type="ARBA" id="ARBA00022475"/>
    </source>
</evidence>
<sequence>MTDISEDISFPEATDGQHKSKGWTGRIRNLRPPLGLDWSTWFGIAAVLLAAFLLYRTLSGYSLQEVAASIGTIPGWRLGAALGFAAASYVCLTFFDYLALRYVKHPLPYPKAAIASFSALSLGHSIGFSGLSSGAIRYRYYSRWGLSVGDVAKLVFFCGTTVALGMIALGGIALLLESDAATELTGFSRAGVVALGMACVGMLAIYLVLAARIREPFRFRKWEIEMPSLRLALAQVGIGVANFACVAACLHQTVSAFAEVPYVTVAAAFIIANTAALLAHVPGGLGVIETVVVHLISEKGMIAAVLVFRFTYFLMPLMVGAAAFGISELVFRRKPAALAA</sequence>
<comment type="caution">
    <text evidence="8">The sequence shown here is derived from an EMBL/GenBank/DDBJ whole genome shotgun (WGS) entry which is preliminary data.</text>
</comment>
<feature type="transmembrane region" description="Helical" evidence="7">
    <location>
        <begin position="188"/>
        <end position="210"/>
    </location>
</feature>
<dbReference type="PANTHER" id="PTHR39087:SF2">
    <property type="entry name" value="UPF0104 MEMBRANE PROTEIN MJ1595"/>
    <property type="match status" value="1"/>
</dbReference>
<feature type="transmembrane region" description="Helical" evidence="7">
    <location>
        <begin position="231"/>
        <end position="254"/>
    </location>
</feature>
<feature type="transmembrane region" description="Helical" evidence="7">
    <location>
        <begin position="112"/>
        <end position="133"/>
    </location>
</feature>
<evidence type="ECO:0000256" key="3">
    <source>
        <dbReference type="ARBA" id="ARBA00022692"/>
    </source>
</evidence>
<evidence type="ECO:0000313" key="8">
    <source>
        <dbReference type="EMBL" id="MEX0407524.1"/>
    </source>
</evidence>
<evidence type="ECO:0000256" key="1">
    <source>
        <dbReference type="ARBA" id="ARBA00004651"/>
    </source>
</evidence>
<evidence type="ECO:0000256" key="5">
    <source>
        <dbReference type="ARBA" id="ARBA00023136"/>
    </source>
</evidence>
<reference evidence="8 9" key="1">
    <citation type="submission" date="2024-05" db="EMBL/GenBank/DDBJ databases">
        <authorList>
            <person name="Jiang F."/>
        </authorList>
    </citation>
    <scope>NUCLEOTIDE SEQUENCE [LARGE SCALE GENOMIC DNA]</scope>
    <source>
        <strain evidence="8 9">LZ166</strain>
    </source>
</reference>
<keyword evidence="9" id="KW-1185">Reference proteome</keyword>
<keyword evidence="3 7" id="KW-0812">Transmembrane</keyword>
<name>A0ABV3SLD6_9HYPH</name>
<organism evidence="8 9">
    <name type="scientific">Aquibium pacificus</name>
    <dbReference type="NCBI Taxonomy" id="3153579"/>
    <lineage>
        <taxon>Bacteria</taxon>
        <taxon>Pseudomonadati</taxon>
        <taxon>Pseudomonadota</taxon>
        <taxon>Alphaproteobacteria</taxon>
        <taxon>Hyphomicrobiales</taxon>
        <taxon>Phyllobacteriaceae</taxon>
        <taxon>Aquibium</taxon>
    </lineage>
</organism>
<evidence type="ECO:0000256" key="4">
    <source>
        <dbReference type="ARBA" id="ARBA00022989"/>
    </source>
</evidence>
<evidence type="ECO:0000313" key="9">
    <source>
        <dbReference type="Proteomes" id="UP001556692"/>
    </source>
</evidence>
<dbReference type="InterPro" id="IPR022791">
    <property type="entry name" value="L-PG_synthase/AglD"/>
</dbReference>
<accession>A0ABV3SLD6</accession>
<feature type="transmembrane region" description="Helical" evidence="7">
    <location>
        <begin position="38"/>
        <end position="58"/>
    </location>
</feature>
<proteinExistence type="predicted"/>
<feature type="transmembrane region" description="Helical" evidence="7">
    <location>
        <begin position="260"/>
        <end position="281"/>
    </location>
</feature>
<dbReference type="EMBL" id="JBDPGJ010000004">
    <property type="protein sequence ID" value="MEX0407524.1"/>
    <property type="molecule type" value="Genomic_DNA"/>
</dbReference>
<protein>
    <submittedName>
        <fullName evidence="8">Lysylphosphatidylglycerol synthase domain-containing protein</fullName>
    </submittedName>
</protein>
<feature type="transmembrane region" description="Helical" evidence="7">
    <location>
        <begin position="154"/>
        <end position="176"/>
    </location>
</feature>
<dbReference type="PANTHER" id="PTHR39087">
    <property type="entry name" value="UPF0104 MEMBRANE PROTEIN MJ1595"/>
    <property type="match status" value="1"/>
</dbReference>
<evidence type="ECO:0000256" key="6">
    <source>
        <dbReference type="SAM" id="MobiDB-lite"/>
    </source>
</evidence>
<comment type="subcellular location">
    <subcellularLocation>
        <location evidence="1">Cell membrane</location>
        <topology evidence="1">Multi-pass membrane protein</topology>
    </subcellularLocation>
</comment>
<dbReference type="Pfam" id="PF03706">
    <property type="entry name" value="LPG_synthase_TM"/>
    <property type="match status" value="1"/>
</dbReference>
<evidence type="ECO:0000256" key="7">
    <source>
        <dbReference type="SAM" id="Phobius"/>
    </source>
</evidence>
<feature type="region of interest" description="Disordered" evidence="6">
    <location>
        <begin position="1"/>
        <end position="21"/>
    </location>
</feature>
<feature type="transmembrane region" description="Helical" evidence="7">
    <location>
        <begin position="302"/>
        <end position="326"/>
    </location>
</feature>
<feature type="transmembrane region" description="Helical" evidence="7">
    <location>
        <begin position="78"/>
        <end position="100"/>
    </location>
</feature>
<keyword evidence="5 7" id="KW-0472">Membrane</keyword>
<keyword evidence="4 7" id="KW-1133">Transmembrane helix</keyword>
<dbReference type="RefSeq" id="WP_367955402.1">
    <property type="nucleotide sequence ID" value="NZ_JBDPGJ010000004.1"/>
</dbReference>
<dbReference type="Proteomes" id="UP001556692">
    <property type="component" value="Unassembled WGS sequence"/>
</dbReference>